<evidence type="ECO:0000313" key="1">
    <source>
        <dbReference type="EMBL" id="KDS53208.1"/>
    </source>
</evidence>
<reference evidence="1 2" key="1">
    <citation type="submission" date="2014-04" db="EMBL/GenBank/DDBJ databases">
        <authorList>
            <person name="Sears C."/>
            <person name="Carroll K."/>
            <person name="Sack B.R."/>
            <person name="Qadri F."/>
            <person name="Myers L.L."/>
            <person name="Chung G.-T."/>
            <person name="Escheverria P."/>
            <person name="Fraser C.M."/>
            <person name="Sadzewicz L."/>
            <person name="Shefchek K.A."/>
            <person name="Tallon L."/>
            <person name="Das S.P."/>
            <person name="Daugherty S."/>
            <person name="Mongodin E.F."/>
        </authorList>
    </citation>
    <scope>NUCLEOTIDE SEQUENCE [LARGE SCALE GENOMIC DNA]</scope>
    <source>
        <strain evidence="1 2">3975 RP4</strain>
    </source>
</reference>
<dbReference type="GeneID" id="5302107"/>
<dbReference type="InterPro" id="IPR010994">
    <property type="entry name" value="RuvA_2-like"/>
</dbReference>
<evidence type="ECO:0000313" key="2">
    <source>
        <dbReference type="Proteomes" id="UP000027661"/>
    </source>
</evidence>
<organism evidence="1 2">
    <name type="scientific">Phocaeicola vulgatus str. 3975 RP4</name>
    <dbReference type="NCBI Taxonomy" id="1339352"/>
    <lineage>
        <taxon>Bacteria</taxon>
        <taxon>Pseudomonadati</taxon>
        <taxon>Bacteroidota</taxon>
        <taxon>Bacteroidia</taxon>
        <taxon>Bacteroidales</taxon>
        <taxon>Bacteroidaceae</taxon>
        <taxon>Phocaeicola</taxon>
    </lineage>
</organism>
<dbReference type="Proteomes" id="UP000027661">
    <property type="component" value="Unassembled WGS sequence"/>
</dbReference>
<name>A0A069SG15_PHOVU</name>
<dbReference type="PATRIC" id="fig|1339352.3.peg.2417"/>
<dbReference type="EMBL" id="JNHM01000031">
    <property type="protein sequence ID" value="KDS53208.1"/>
    <property type="molecule type" value="Genomic_DNA"/>
</dbReference>
<dbReference type="RefSeq" id="WP_011965066.1">
    <property type="nucleotide sequence ID" value="NZ_JNHM01000031.1"/>
</dbReference>
<dbReference type="Pfam" id="PF12836">
    <property type="entry name" value="HHH_3"/>
    <property type="match status" value="1"/>
</dbReference>
<gene>
    <name evidence="1" type="ORF">M099_2518</name>
</gene>
<proteinExistence type="predicted"/>
<protein>
    <submittedName>
        <fullName evidence="1">Helix-hairpin-helix motif family protein</fullName>
    </submittedName>
</protein>
<dbReference type="SUPFAM" id="SSF47781">
    <property type="entry name" value="RuvA domain 2-like"/>
    <property type="match status" value="1"/>
</dbReference>
<dbReference type="AlphaFoldDB" id="A0A069SG15"/>
<comment type="caution">
    <text evidence="1">The sequence shown here is derived from an EMBL/GenBank/DDBJ whole genome shotgun (WGS) entry which is preliminary data.</text>
</comment>
<accession>A0A069SG15</accession>
<sequence>MNYKMNRLLRVMLIICITILLSVHNLCAQEVWEELAEQLMDEDENSSFQWDTHFEELSELRENPININTATKEQLERFPFLSDQLVENILYYLYKYGPMLTRNELWMIEDIDRQTIHYLLPFIYFETPEKEQYKPNIKRILKYGKQELSTRVDIPFYTKAGYQQYPAETLKKNPNKQYLGYGYYHNLRYSFHYRDQIYAGITAEKDAGEPFFTGQNKKGYDFYSLYLLIRNIGHIKTLALGNYRVSYGYGLVINTDFGMGKTATLSTLGNKSRGIRKHSSTDEYNYFQGMAVSYKLAKRWTLDGFYSYRKMDGIVDNQFIRSLKKDGYHRLYREFEKKNTLTNQLVGSNLNYNGKYCELGLTAVYNVFNKPLNPEKKYYNIYYPRGKDFYNVGGDYKFFWKRFSLLGETAIDKCGTWATMNMLRYSPKGGTQLIVMNRYYDAKYQSVYARSIGEGSTVQNESGFYIGLETSILKYIKMTCYGDFFYFPWKKYLVSKAGTKGLDGLLQLSYSPTYELEMFIRYRYKKKEKDFTAADKTKQTIPSIQQKCRYQLNYSVKDKLTLKTIADYVRINFRGQSASNGFLVSQSAAYTFHLLPLQLDLSAAWFNTDDYNSRLTIYEKSVLYAFSMPSFYYKGMRVAVNARYELNKHIILQAKYGTTHYFNRDKISSALEEIDGSTKSDLYLQLRLKF</sequence>